<comment type="caution">
    <text evidence="4">The sequence shown here is derived from an EMBL/GenBank/DDBJ whole genome shotgun (WGS) entry which is preliminary data.</text>
</comment>
<evidence type="ECO:0000259" key="1">
    <source>
        <dbReference type="Pfam" id="PF16323"/>
    </source>
</evidence>
<reference evidence="4 5" key="1">
    <citation type="submission" date="2019-03" db="EMBL/GenBank/DDBJ databases">
        <title>Genomic Encyclopedia of Archaeal and Bacterial Type Strains, Phase II (KMG-II): from individual species to whole genera.</title>
        <authorList>
            <person name="Goeker M."/>
        </authorList>
    </citation>
    <scope>NUCLEOTIDE SEQUENCE [LARGE SCALE GENOMIC DNA]</scope>
    <source>
        <strain evidence="4 5">DSM 19035</strain>
    </source>
</reference>
<organism evidence="4 5">
    <name type="scientific">Pedobacter metabolipauper</name>
    <dbReference type="NCBI Taxonomy" id="425513"/>
    <lineage>
        <taxon>Bacteria</taxon>
        <taxon>Pseudomonadati</taxon>
        <taxon>Bacteroidota</taxon>
        <taxon>Sphingobacteriia</taxon>
        <taxon>Sphingobacteriales</taxon>
        <taxon>Sphingobacteriaceae</taxon>
        <taxon>Pedobacter</taxon>
    </lineage>
</organism>
<dbReference type="AlphaFoldDB" id="A0A4R6SS35"/>
<proteinExistence type="predicted"/>
<evidence type="ECO:0000259" key="2">
    <source>
        <dbReference type="Pfam" id="PF16391"/>
    </source>
</evidence>
<dbReference type="Gene3D" id="2.60.120.260">
    <property type="entry name" value="Galactose-binding domain-like"/>
    <property type="match status" value="1"/>
</dbReference>
<dbReference type="Pfam" id="PF16391">
    <property type="entry name" value="DUF5000"/>
    <property type="match status" value="1"/>
</dbReference>
<dbReference type="InterPro" id="IPR032527">
    <property type="entry name" value="DUF4959"/>
</dbReference>
<dbReference type="InterPro" id="IPR033431">
    <property type="entry name" value="DUF5126"/>
</dbReference>
<dbReference type="Pfam" id="PF17166">
    <property type="entry name" value="DUF5126"/>
    <property type="match status" value="1"/>
</dbReference>
<feature type="domain" description="DUF4959" evidence="1">
    <location>
        <begin position="18"/>
        <end position="122"/>
    </location>
</feature>
<dbReference type="Proteomes" id="UP000295620">
    <property type="component" value="Unassembled WGS sequence"/>
</dbReference>
<dbReference type="EMBL" id="SNYC01000005">
    <property type="protein sequence ID" value="TDQ08097.1"/>
    <property type="molecule type" value="Genomic_DNA"/>
</dbReference>
<dbReference type="RefSeq" id="WP_133576504.1">
    <property type="nucleotide sequence ID" value="NZ_SNYC01000005.1"/>
</dbReference>
<dbReference type="Pfam" id="PF16323">
    <property type="entry name" value="DUF4959"/>
    <property type="match status" value="1"/>
</dbReference>
<sequence length="394" mass="43441">MKRIYSIAVIFTILCLYGCSKQGRLDFVDENLPAPAQVNSVKSTSTPGGAILTYKLPVDENMSYVKAVYEIQPGVFREAKSSRFTDTLKLVGFGDTLSHEVKIYSIGKNEKSSEATLVTVIPKTPPVLSVYKTAVMAATFGGVNVSFKNPDRADLAIIVMRDTTGNGTWAPLTTFYTAAVSGNFAARGLESREQKFAMFIRDRWSNKSDTLELALTPKFEIEIPKNTFQPLVLPTDQTALAGSGFTIQSLWNGTAGNEIYASSNASSLPQWITIDLGKKVLLSRFKQYMEQYSHCYTASGLKTFELWGSNNPDADGGWTRWTLLGRFNTLKPSGLPLGQTTAEDINYGAILGADFTFDVDPEPVRYLRLKSLETYSSTGQVVIRELSFWGQIIP</sequence>
<evidence type="ECO:0000313" key="4">
    <source>
        <dbReference type="EMBL" id="TDQ08097.1"/>
    </source>
</evidence>
<keyword evidence="5" id="KW-1185">Reference proteome</keyword>
<name>A0A4R6SS35_9SPHI</name>
<feature type="domain" description="DUF5126" evidence="3">
    <location>
        <begin position="124"/>
        <end position="225"/>
    </location>
</feature>
<evidence type="ECO:0000259" key="3">
    <source>
        <dbReference type="Pfam" id="PF17166"/>
    </source>
</evidence>
<feature type="domain" description="DUF5000" evidence="2">
    <location>
        <begin position="251"/>
        <end position="390"/>
    </location>
</feature>
<dbReference type="SUPFAM" id="SSF49785">
    <property type="entry name" value="Galactose-binding domain-like"/>
    <property type="match status" value="1"/>
</dbReference>
<evidence type="ECO:0000313" key="5">
    <source>
        <dbReference type="Proteomes" id="UP000295620"/>
    </source>
</evidence>
<protein>
    <submittedName>
        <fullName evidence="4">Uncharacterized protein DUF4959</fullName>
    </submittedName>
</protein>
<dbReference type="InterPro" id="IPR008979">
    <property type="entry name" value="Galactose-bd-like_sf"/>
</dbReference>
<gene>
    <name evidence="4" type="ORF">ATK78_2599</name>
</gene>
<dbReference type="OrthoDB" id="621114at2"/>
<dbReference type="InterPro" id="IPR032164">
    <property type="entry name" value="DUF5000"/>
</dbReference>
<accession>A0A4R6SS35</accession>